<evidence type="ECO:0000313" key="2">
    <source>
        <dbReference type="EMBL" id="KAA8544947.1"/>
    </source>
</evidence>
<protein>
    <submittedName>
        <fullName evidence="2">Uncharacterized protein</fullName>
    </submittedName>
</protein>
<reference evidence="2 3" key="1">
    <citation type="submission" date="2019-09" db="EMBL/GenBank/DDBJ databases">
        <title>A chromosome-level genome assembly of the Chinese tupelo Nyssa sinensis.</title>
        <authorList>
            <person name="Yang X."/>
            <person name="Kang M."/>
            <person name="Yang Y."/>
            <person name="Xiong H."/>
            <person name="Wang M."/>
            <person name="Zhang Z."/>
            <person name="Wang Z."/>
            <person name="Wu H."/>
            <person name="Ma T."/>
            <person name="Liu J."/>
            <person name="Xi Z."/>
        </authorList>
    </citation>
    <scope>NUCLEOTIDE SEQUENCE [LARGE SCALE GENOMIC DNA]</scope>
    <source>
        <strain evidence="2">J267</strain>
        <tissue evidence="2">Leaf</tissue>
    </source>
</reference>
<name>A0A5J5BT46_9ASTE</name>
<feature type="region of interest" description="Disordered" evidence="1">
    <location>
        <begin position="41"/>
        <end position="64"/>
    </location>
</feature>
<proteinExistence type="predicted"/>
<dbReference type="OrthoDB" id="1749302at2759"/>
<sequence length="142" mass="16065">MLGYSPPSSVPKTPLKNSDVDFHDVFRGPPRRYSIHEMQHRYSETMDSSTGLSEKPVFGEESENHRRYTSDDFFNDIFRGGGSPRSPSRDPCCSAPASRVMQNYSNLAANECRHTRTNITRKYCFCCLSLMIANGTNAFLPN</sequence>
<dbReference type="AlphaFoldDB" id="A0A5J5BT46"/>
<dbReference type="Proteomes" id="UP000325577">
    <property type="component" value="Linkage Group LG10"/>
</dbReference>
<accession>A0A5J5BT46</accession>
<keyword evidence="3" id="KW-1185">Reference proteome</keyword>
<organism evidence="2 3">
    <name type="scientific">Nyssa sinensis</name>
    <dbReference type="NCBI Taxonomy" id="561372"/>
    <lineage>
        <taxon>Eukaryota</taxon>
        <taxon>Viridiplantae</taxon>
        <taxon>Streptophyta</taxon>
        <taxon>Embryophyta</taxon>
        <taxon>Tracheophyta</taxon>
        <taxon>Spermatophyta</taxon>
        <taxon>Magnoliopsida</taxon>
        <taxon>eudicotyledons</taxon>
        <taxon>Gunneridae</taxon>
        <taxon>Pentapetalae</taxon>
        <taxon>asterids</taxon>
        <taxon>Cornales</taxon>
        <taxon>Nyssaceae</taxon>
        <taxon>Nyssa</taxon>
    </lineage>
</organism>
<dbReference type="EMBL" id="CM018033">
    <property type="protein sequence ID" value="KAA8544947.1"/>
    <property type="molecule type" value="Genomic_DNA"/>
</dbReference>
<feature type="compositionally biased region" description="Polar residues" evidence="1">
    <location>
        <begin position="1"/>
        <end position="11"/>
    </location>
</feature>
<evidence type="ECO:0000313" key="3">
    <source>
        <dbReference type="Proteomes" id="UP000325577"/>
    </source>
</evidence>
<gene>
    <name evidence="2" type="ORF">F0562_019658</name>
</gene>
<evidence type="ECO:0000256" key="1">
    <source>
        <dbReference type="SAM" id="MobiDB-lite"/>
    </source>
</evidence>
<feature type="region of interest" description="Disordered" evidence="1">
    <location>
        <begin position="1"/>
        <end position="23"/>
    </location>
</feature>